<name>A0A7Y9USC9_9ACTN</name>
<gene>
    <name evidence="2" type="ORF">BJ989_001863</name>
</gene>
<comment type="caution">
    <text evidence="2">The sequence shown here is derived from an EMBL/GenBank/DDBJ whole genome shotgun (WGS) entry which is preliminary data.</text>
</comment>
<feature type="compositionally biased region" description="Gly residues" evidence="1">
    <location>
        <begin position="241"/>
        <end position="257"/>
    </location>
</feature>
<dbReference type="EMBL" id="JACCAC010000001">
    <property type="protein sequence ID" value="NYG55559.1"/>
    <property type="molecule type" value="Genomic_DNA"/>
</dbReference>
<reference evidence="2 3" key="1">
    <citation type="submission" date="2020-07" db="EMBL/GenBank/DDBJ databases">
        <title>Sequencing the genomes of 1000 actinobacteria strains.</title>
        <authorList>
            <person name="Klenk H.-P."/>
        </authorList>
    </citation>
    <scope>NUCLEOTIDE SEQUENCE [LARGE SCALE GENOMIC DNA]</scope>
    <source>
        <strain evidence="2 3">DSM 24552</strain>
    </source>
</reference>
<protein>
    <submittedName>
        <fullName evidence="2">Uncharacterized protein</fullName>
    </submittedName>
</protein>
<feature type="region of interest" description="Disordered" evidence="1">
    <location>
        <begin position="216"/>
        <end position="264"/>
    </location>
</feature>
<proteinExistence type="predicted"/>
<dbReference type="Proteomes" id="UP000544110">
    <property type="component" value="Unassembled WGS sequence"/>
</dbReference>
<dbReference type="AlphaFoldDB" id="A0A7Y9USC9"/>
<dbReference type="RefSeq" id="WP_179517979.1">
    <property type="nucleotide sequence ID" value="NZ_JACCAC010000001.1"/>
</dbReference>
<keyword evidence="3" id="KW-1185">Reference proteome</keyword>
<organism evidence="2 3">
    <name type="scientific">Nocardioides perillae</name>
    <dbReference type="NCBI Taxonomy" id="1119534"/>
    <lineage>
        <taxon>Bacteria</taxon>
        <taxon>Bacillati</taxon>
        <taxon>Actinomycetota</taxon>
        <taxon>Actinomycetes</taxon>
        <taxon>Propionibacteriales</taxon>
        <taxon>Nocardioidaceae</taxon>
        <taxon>Nocardioides</taxon>
    </lineage>
</organism>
<evidence type="ECO:0000313" key="2">
    <source>
        <dbReference type="EMBL" id="NYG55559.1"/>
    </source>
</evidence>
<feature type="region of interest" description="Disordered" evidence="1">
    <location>
        <begin position="34"/>
        <end position="69"/>
    </location>
</feature>
<evidence type="ECO:0000313" key="3">
    <source>
        <dbReference type="Proteomes" id="UP000544110"/>
    </source>
</evidence>
<feature type="compositionally biased region" description="Low complexity" evidence="1">
    <location>
        <begin position="40"/>
        <end position="69"/>
    </location>
</feature>
<accession>A0A7Y9USC9</accession>
<evidence type="ECO:0000256" key="1">
    <source>
        <dbReference type="SAM" id="MobiDB-lite"/>
    </source>
</evidence>
<sequence>MSSPGRGLFTVPRVTVVLAVLLLAVSLTLALRSGGGEPEGSGAAAPDPAVSSPSSTATASPSPSPTETAYAEVPGVSLTEPGTALAFGDAATVAWEPDQKVLGALDVEVRAVERAPLRVFRGWQLPPEAESSAAYFVRARVENVGRTDLSGRRAPLYLVDETSTLIQHSTFADRFRACPSTPFPAKFRPGRAVDVCLVYLVPDKGDATAVSFRPTQDFDPITWTGEETTYRPGAKRRGRGARGPGGTQGGAQGGAQGEQGTDAS</sequence>